<dbReference type="RefSeq" id="WP_026799187.1">
    <property type="nucleotide sequence ID" value="NZ_AULI01000001.1"/>
</dbReference>
<keyword evidence="1" id="KW-0812">Transmembrane</keyword>
<dbReference type="EMBL" id="AVPE01000001">
    <property type="protein sequence ID" value="KGX94053.1"/>
    <property type="molecule type" value="Genomic_DNA"/>
</dbReference>
<sequence>MKLSKKTKRFIGLISFVIGFVASLSIVVDKWFNSQEFDGKFLFFSFFFLHFILKYVTWGKIYENEEENEFDKQIKAKSSRMSYYIIMMSSITILYFFSDSENYPLLVTVGLILVTLPLTEFLYSKRYKNVSK</sequence>
<comment type="caution">
    <text evidence="2">The sequence shown here is derived from an EMBL/GenBank/DDBJ whole genome shotgun (WGS) entry which is preliminary data.</text>
</comment>
<keyword evidence="1" id="KW-0472">Membrane</keyword>
<feature type="transmembrane region" description="Helical" evidence="1">
    <location>
        <begin position="103"/>
        <end position="123"/>
    </location>
</feature>
<accession>A0A0A5GS52</accession>
<dbReference type="Proteomes" id="UP000030528">
    <property type="component" value="Unassembled WGS sequence"/>
</dbReference>
<feature type="transmembrane region" description="Helical" evidence="1">
    <location>
        <begin position="41"/>
        <end position="61"/>
    </location>
</feature>
<evidence type="ECO:0000256" key="1">
    <source>
        <dbReference type="SAM" id="Phobius"/>
    </source>
</evidence>
<feature type="transmembrane region" description="Helical" evidence="1">
    <location>
        <begin position="81"/>
        <end position="97"/>
    </location>
</feature>
<evidence type="ECO:0000313" key="2">
    <source>
        <dbReference type="EMBL" id="KGX94053.1"/>
    </source>
</evidence>
<dbReference type="AlphaFoldDB" id="A0A0A5GS52"/>
<protein>
    <submittedName>
        <fullName evidence="2">Uncharacterized protein</fullName>
    </submittedName>
</protein>
<dbReference type="eggNOG" id="ENOG5030WS0">
    <property type="taxonomic scope" value="Bacteria"/>
</dbReference>
<proteinExistence type="predicted"/>
<organism evidence="2 3">
    <name type="scientific">Pontibacillus halophilus JSM 076056 = DSM 19796</name>
    <dbReference type="NCBI Taxonomy" id="1385510"/>
    <lineage>
        <taxon>Bacteria</taxon>
        <taxon>Bacillati</taxon>
        <taxon>Bacillota</taxon>
        <taxon>Bacilli</taxon>
        <taxon>Bacillales</taxon>
        <taxon>Bacillaceae</taxon>
        <taxon>Pontibacillus</taxon>
    </lineage>
</organism>
<keyword evidence="1" id="KW-1133">Transmembrane helix</keyword>
<evidence type="ECO:0000313" key="3">
    <source>
        <dbReference type="Proteomes" id="UP000030528"/>
    </source>
</evidence>
<name>A0A0A5GS52_9BACI</name>
<reference evidence="2 3" key="1">
    <citation type="submission" date="2013-08" db="EMBL/GenBank/DDBJ databases">
        <authorList>
            <person name="Huang J."/>
            <person name="Wang G."/>
        </authorList>
    </citation>
    <scope>NUCLEOTIDE SEQUENCE [LARGE SCALE GENOMIC DNA]</scope>
    <source>
        <strain evidence="2 3">JSM 076056</strain>
    </source>
</reference>
<gene>
    <name evidence="2" type="ORF">N781_00485</name>
</gene>
<keyword evidence="3" id="KW-1185">Reference proteome</keyword>